<keyword evidence="1" id="KW-0472">Membrane</keyword>
<keyword evidence="1" id="KW-0812">Transmembrane</keyword>
<dbReference type="RefSeq" id="WP_008463794.1">
    <property type="nucleotide sequence ID" value="NZ_JBKZBH010000007.1"/>
</dbReference>
<dbReference type="InterPro" id="IPR017853">
    <property type="entry name" value="GH"/>
</dbReference>
<feature type="transmembrane region" description="Helical" evidence="1">
    <location>
        <begin position="12"/>
        <end position="32"/>
    </location>
</feature>
<evidence type="ECO:0000256" key="1">
    <source>
        <dbReference type="SAM" id="Phobius"/>
    </source>
</evidence>
<dbReference type="AlphaFoldDB" id="A0A844FLB7"/>
<comment type="caution">
    <text evidence="2">The sequence shown here is derived from an EMBL/GenBank/DDBJ whole genome shotgun (WGS) entry which is preliminary data.</text>
</comment>
<accession>A0A844FLB7</accession>
<keyword evidence="1" id="KW-1133">Transmembrane helix</keyword>
<gene>
    <name evidence="2" type="ORF">FYJ61_01245</name>
</gene>
<evidence type="ECO:0008006" key="4">
    <source>
        <dbReference type="Google" id="ProtNLM"/>
    </source>
</evidence>
<sequence>MDQTRHFHHQATLPAILILLLATIGLLFYGIYHYADQTTLPSGAAQSSIGVLLEEASASKLKQLQKSGISFVYLKATGDTEAEVKLVKQTKLAYGIMVNVDSQTSASQQVAKVEKQVKSFGRLPILLDTGQSDLDASGLTRLSEMAKLLQAKMPKQEVMVNASRSYAGLMPKGIKFLATSQKAPSRLKYCFWQYTSKGHVAATGFSHYTMYAYLGTNQQYKQKYGQLTQ</sequence>
<reference evidence="2 3" key="1">
    <citation type="submission" date="2019-08" db="EMBL/GenBank/DDBJ databases">
        <title>In-depth cultivation of the pig gut microbiome towards novel bacterial diversity and tailored functional studies.</title>
        <authorList>
            <person name="Wylensek D."/>
            <person name="Hitch T.C.A."/>
            <person name="Clavel T."/>
        </authorList>
    </citation>
    <scope>NUCLEOTIDE SEQUENCE [LARGE SCALE GENOMIC DNA]</scope>
    <source>
        <strain evidence="2 3">WCA-470BD-2E</strain>
    </source>
</reference>
<dbReference type="Proteomes" id="UP000452141">
    <property type="component" value="Unassembled WGS sequence"/>
</dbReference>
<dbReference type="SUPFAM" id="SSF51445">
    <property type="entry name" value="(Trans)glycosidases"/>
    <property type="match status" value="1"/>
</dbReference>
<protein>
    <recommendedName>
        <fullName evidence="4">Lysozyme</fullName>
    </recommendedName>
</protein>
<proteinExistence type="predicted"/>
<evidence type="ECO:0000313" key="2">
    <source>
        <dbReference type="EMBL" id="MST79129.1"/>
    </source>
</evidence>
<name>A0A844FLB7_9LACO</name>
<dbReference type="EMBL" id="VUMW01000002">
    <property type="protein sequence ID" value="MST79129.1"/>
    <property type="molecule type" value="Genomic_DNA"/>
</dbReference>
<organism evidence="2 3">
    <name type="scientific">Lactobacillus equicursoris</name>
    <dbReference type="NCBI Taxonomy" id="420645"/>
    <lineage>
        <taxon>Bacteria</taxon>
        <taxon>Bacillati</taxon>
        <taxon>Bacillota</taxon>
        <taxon>Bacilli</taxon>
        <taxon>Lactobacillales</taxon>
        <taxon>Lactobacillaceae</taxon>
        <taxon>Lactobacillus</taxon>
    </lineage>
</organism>
<dbReference type="Gene3D" id="3.20.20.80">
    <property type="entry name" value="Glycosidases"/>
    <property type="match status" value="1"/>
</dbReference>
<evidence type="ECO:0000313" key="3">
    <source>
        <dbReference type="Proteomes" id="UP000452141"/>
    </source>
</evidence>